<dbReference type="OrthoDB" id="6261058at2759"/>
<evidence type="ECO:0000313" key="2">
    <source>
        <dbReference type="EMBL" id="CAG9767952.1"/>
    </source>
</evidence>
<evidence type="ECO:0000313" key="3">
    <source>
        <dbReference type="Proteomes" id="UP001152799"/>
    </source>
</evidence>
<dbReference type="EMBL" id="OU892280">
    <property type="protein sequence ID" value="CAG9767952.1"/>
    <property type="molecule type" value="Genomic_DNA"/>
</dbReference>
<organism evidence="2 3">
    <name type="scientific">Ceutorhynchus assimilis</name>
    <name type="common">cabbage seed weevil</name>
    <dbReference type="NCBI Taxonomy" id="467358"/>
    <lineage>
        <taxon>Eukaryota</taxon>
        <taxon>Metazoa</taxon>
        <taxon>Ecdysozoa</taxon>
        <taxon>Arthropoda</taxon>
        <taxon>Hexapoda</taxon>
        <taxon>Insecta</taxon>
        <taxon>Pterygota</taxon>
        <taxon>Neoptera</taxon>
        <taxon>Endopterygota</taxon>
        <taxon>Coleoptera</taxon>
        <taxon>Polyphaga</taxon>
        <taxon>Cucujiformia</taxon>
        <taxon>Curculionidae</taxon>
        <taxon>Ceutorhynchinae</taxon>
        <taxon>Ceutorhynchus</taxon>
    </lineage>
</organism>
<accession>A0A9N9MVG5</accession>
<proteinExistence type="predicted"/>
<gene>
    <name evidence="2" type="ORF">CEUTPL_LOCUS8504</name>
</gene>
<keyword evidence="3" id="KW-1185">Reference proteome</keyword>
<sequence length="91" mass="10152">MAQGKMKIKSKPPPNTKKNQKKGPANTKRLNAPMKPKKQKLQEANKLRQAVTKTVNKAVEEEIRATAGKSKLNNLSNAQKAVAKYNKKENK</sequence>
<name>A0A9N9MVG5_9CUCU</name>
<dbReference type="AlphaFoldDB" id="A0A9N9MVG5"/>
<dbReference type="InterPro" id="IPR019034">
    <property type="entry name" value="UPF0390"/>
</dbReference>
<reference evidence="2" key="1">
    <citation type="submission" date="2022-01" db="EMBL/GenBank/DDBJ databases">
        <authorList>
            <person name="King R."/>
        </authorList>
    </citation>
    <scope>NUCLEOTIDE SEQUENCE</scope>
</reference>
<feature type="region of interest" description="Disordered" evidence="1">
    <location>
        <begin position="1"/>
        <end position="47"/>
    </location>
</feature>
<dbReference type="Proteomes" id="UP001152799">
    <property type="component" value="Chromosome 4"/>
</dbReference>
<evidence type="ECO:0000256" key="1">
    <source>
        <dbReference type="SAM" id="MobiDB-lite"/>
    </source>
</evidence>
<dbReference type="Pfam" id="PF09495">
    <property type="entry name" value="DUF2462"/>
    <property type="match status" value="1"/>
</dbReference>
<feature type="compositionally biased region" description="Basic residues" evidence="1">
    <location>
        <begin position="1"/>
        <end position="10"/>
    </location>
</feature>
<protein>
    <submittedName>
        <fullName evidence="2">Uncharacterized protein</fullName>
    </submittedName>
</protein>